<evidence type="ECO:0000313" key="4">
    <source>
        <dbReference type="Proteomes" id="UP000479710"/>
    </source>
</evidence>
<dbReference type="GO" id="GO:0004185">
    <property type="term" value="F:serine-type carboxypeptidase activity"/>
    <property type="evidence" value="ECO:0007669"/>
    <property type="project" value="InterPro"/>
</dbReference>
<reference evidence="3 4" key="1">
    <citation type="submission" date="2019-11" db="EMBL/GenBank/DDBJ databases">
        <title>Whole genome sequence of Oryza granulata.</title>
        <authorList>
            <person name="Li W."/>
        </authorList>
    </citation>
    <scope>NUCLEOTIDE SEQUENCE [LARGE SCALE GENOMIC DNA]</scope>
    <source>
        <strain evidence="4">cv. Menghai</strain>
        <tissue evidence="3">Leaf</tissue>
    </source>
</reference>
<dbReference type="AlphaFoldDB" id="A0A6G1CR40"/>
<comment type="caution">
    <text evidence="3">The sequence shown here is derived from an EMBL/GenBank/DDBJ whole genome shotgun (WGS) entry which is preliminary data.</text>
</comment>
<accession>A0A6G1CR40</accession>
<dbReference type="Pfam" id="PF00450">
    <property type="entry name" value="Peptidase_S10"/>
    <property type="match status" value="1"/>
</dbReference>
<comment type="similarity">
    <text evidence="1">Belongs to the peptidase S10 family.</text>
</comment>
<evidence type="ECO:0000313" key="3">
    <source>
        <dbReference type="EMBL" id="KAF0902567.1"/>
    </source>
</evidence>
<name>A0A6G1CR40_9ORYZ</name>
<gene>
    <name evidence="3" type="ORF">E2562_018063</name>
</gene>
<keyword evidence="2" id="KW-1133">Transmembrane helix</keyword>
<keyword evidence="2" id="KW-0472">Membrane</keyword>
<feature type="transmembrane region" description="Helical" evidence="2">
    <location>
        <begin position="12"/>
        <end position="37"/>
    </location>
</feature>
<dbReference type="Proteomes" id="UP000479710">
    <property type="component" value="Unassembled WGS sequence"/>
</dbReference>
<sequence length="122" mass="13118">MATAAGYSRQQLLVVVVVVVAVAAMVMATAPWTAVAARQHRQSKKMTSYEEVFDRQEADKVQRLPRQPAEASADVATKPLVLWLNGGPGCCSVGYGALEELGPLLVDKHEGLTLNPDSWNKG</sequence>
<dbReference type="PANTHER" id="PTHR11802">
    <property type="entry name" value="SERINE PROTEASE FAMILY S10 SERINE CARBOXYPEPTIDASE"/>
    <property type="match status" value="1"/>
</dbReference>
<dbReference type="Gene3D" id="3.40.50.1820">
    <property type="entry name" value="alpha/beta hydrolase"/>
    <property type="match status" value="1"/>
</dbReference>
<evidence type="ECO:0000256" key="2">
    <source>
        <dbReference type="SAM" id="Phobius"/>
    </source>
</evidence>
<dbReference type="InterPro" id="IPR029058">
    <property type="entry name" value="AB_hydrolase_fold"/>
</dbReference>
<protein>
    <submittedName>
        <fullName evidence="3">Uncharacterized protein</fullName>
    </submittedName>
</protein>
<proteinExistence type="inferred from homology"/>
<dbReference type="SUPFAM" id="SSF53474">
    <property type="entry name" value="alpha/beta-Hydrolases"/>
    <property type="match status" value="1"/>
</dbReference>
<organism evidence="3 4">
    <name type="scientific">Oryza meyeriana var. granulata</name>
    <dbReference type="NCBI Taxonomy" id="110450"/>
    <lineage>
        <taxon>Eukaryota</taxon>
        <taxon>Viridiplantae</taxon>
        <taxon>Streptophyta</taxon>
        <taxon>Embryophyta</taxon>
        <taxon>Tracheophyta</taxon>
        <taxon>Spermatophyta</taxon>
        <taxon>Magnoliopsida</taxon>
        <taxon>Liliopsida</taxon>
        <taxon>Poales</taxon>
        <taxon>Poaceae</taxon>
        <taxon>BOP clade</taxon>
        <taxon>Oryzoideae</taxon>
        <taxon>Oryzeae</taxon>
        <taxon>Oryzinae</taxon>
        <taxon>Oryza</taxon>
        <taxon>Oryza meyeriana</taxon>
    </lineage>
</organism>
<dbReference type="EMBL" id="SPHZ02000008">
    <property type="protein sequence ID" value="KAF0902567.1"/>
    <property type="molecule type" value="Genomic_DNA"/>
</dbReference>
<keyword evidence="4" id="KW-1185">Reference proteome</keyword>
<dbReference type="OrthoDB" id="693328at2759"/>
<keyword evidence="2" id="KW-0812">Transmembrane</keyword>
<evidence type="ECO:0000256" key="1">
    <source>
        <dbReference type="ARBA" id="ARBA00009431"/>
    </source>
</evidence>
<dbReference type="GO" id="GO:0005773">
    <property type="term" value="C:vacuole"/>
    <property type="evidence" value="ECO:0007669"/>
    <property type="project" value="TreeGrafter"/>
</dbReference>
<dbReference type="InterPro" id="IPR001563">
    <property type="entry name" value="Peptidase_S10"/>
</dbReference>
<dbReference type="GO" id="GO:0006508">
    <property type="term" value="P:proteolysis"/>
    <property type="evidence" value="ECO:0007669"/>
    <property type="project" value="InterPro"/>
</dbReference>
<dbReference type="PANTHER" id="PTHR11802:SF394">
    <property type="entry name" value="CARBOXYPEPTIDASE"/>
    <property type="match status" value="1"/>
</dbReference>